<evidence type="ECO:0000313" key="7">
    <source>
        <dbReference type="Proteomes" id="UP000681594"/>
    </source>
</evidence>
<evidence type="ECO:0000256" key="4">
    <source>
        <dbReference type="ARBA" id="ARBA00023163"/>
    </source>
</evidence>
<dbReference type="Gene3D" id="3.40.190.10">
    <property type="entry name" value="Periplasmic binding protein-like II"/>
    <property type="match status" value="2"/>
</dbReference>
<keyword evidence="4" id="KW-0804">Transcription</keyword>
<keyword evidence="2" id="KW-0805">Transcription regulation</keyword>
<evidence type="ECO:0000256" key="1">
    <source>
        <dbReference type="ARBA" id="ARBA00009437"/>
    </source>
</evidence>
<dbReference type="Pfam" id="PF00126">
    <property type="entry name" value="HTH_1"/>
    <property type="match status" value="1"/>
</dbReference>
<keyword evidence="7" id="KW-1185">Reference proteome</keyword>
<dbReference type="PRINTS" id="PR00039">
    <property type="entry name" value="HTHLYSR"/>
</dbReference>
<dbReference type="Gene3D" id="1.10.10.10">
    <property type="entry name" value="Winged helix-like DNA-binding domain superfamily/Winged helix DNA-binding domain"/>
    <property type="match status" value="1"/>
</dbReference>
<dbReference type="SUPFAM" id="SSF46785">
    <property type="entry name" value="Winged helix' DNA-binding domain"/>
    <property type="match status" value="1"/>
</dbReference>
<reference evidence="6 7" key="1">
    <citation type="submission" date="2021-03" db="EMBL/GenBank/DDBJ databases">
        <authorList>
            <person name="So Y."/>
        </authorList>
    </citation>
    <scope>NUCLEOTIDE SEQUENCE [LARGE SCALE GENOMIC DNA]</scope>
    <source>
        <strain evidence="6 7">SSH11</strain>
    </source>
</reference>
<dbReference type="EMBL" id="JAGIZB010000005">
    <property type="protein sequence ID" value="MBP0444519.1"/>
    <property type="molecule type" value="Genomic_DNA"/>
</dbReference>
<evidence type="ECO:0000259" key="5">
    <source>
        <dbReference type="PROSITE" id="PS50931"/>
    </source>
</evidence>
<dbReference type="InterPro" id="IPR005119">
    <property type="entry name" value="LysR_subst-bd"/>
</dbReference>
<dbReference type="InterPro" id="IPR050389">
    <property type="entry name" value="LysR-type_TF"/>
</dbReference>
<dbReference type="PROSITE" id="PS50931">
    <property type="entry name" value="HTH_LYSR"/>
    <property type="match status" value="1"/>
</dbReference>
<comment type="caution">
    <text evidence="6">The sequence shown here is derived from an EMBL/GenBank/DDBJ whole genome shotgun (WGS) entry which is preliminary data.</text>
</comment>
<evidence type="ECO:0000256" key="2">
    <source>
        <dbReference type="ARBA" id="ARBA00023015"/>
    </source>
</evidence>
<proteinExistence type="inferred from homology"/>
<accession>A0ABS4AE61</accession>
<evidence type="ECO:0000313" key="6">
    <source>
        <dbReference type="EMBL" id="MBP0444519.1"/>
    </source>
</evidence>
<dbReference type="Pfam" id="PF03466">
    <property type="entry name" value="LysR_substrate"/>
    <property type="match status" value="1"/>
</dbReference>
<dbReference type="PANTHER" id="PTHR30118:SF15">
    <property type="entry name" value="TRANSCRIPTIONAL REGULATORY PROTEIN"/>
    <property type="match status" value="1"/>
</dbReference>
<dbReference type="InterPro" id="IPR036388">
    <property type="entry name" value="WH-like_DNA-bd_sf"/>
</dbReference>
<protein>
    <submittedName>
        <fullName evidence="6">LysR family transcriptional regulator</fullName>
    </submittedName>
</protein>
<dbReference type="Proteomes" id="UP000681594">
    <property type="component" value="Unassembled WGS sequence"/>
</dbReference>
<sequence length="315" mass="34318">MDLCGRPGLAQRTDDGGLRKLDLNLLPVFAALMRERSVTRAGEVLFLSQPATSSALGRLRAFFGDELFVRNGRVLEPTPRAQALMDQLAPAMQAVAGAIAGSIPFDPATDTRTFRIGMSEDIQMAMIPVLPRLRKAAPRCRIIIRAATYRTIPRMLDSREINMAVGHVEDLPAAAKQRVLRRCGWRVLRDAESPGPVDLDSYCARPHMLVTPRGDLSGIADEELAKLGRSRQIVLGVPDFGLMPRTLIGTDLLCLVSEAVVDAVAALGGMEGLAADPPPFACPEAVTYMAWRTAVDQDPGEAWLRAQLIHHLARR</sequence>
<evidence type="ECO:0000256" key="3">
    <source>
        <dbReference type="ARBA" id="ARBA00023125"/>
    </source>
</evidence>
<dbReference type="SUPFAM" id="SSF53850">
    <property type="entry name" value="Periplasmic binding protein-like II"/>
    <property type="match status" value="1"/>
</dbReference>
<gene>
    <name evidence="6" type="ORF">J8J14_06965</name>
</gene>
<comment type="similarity">
    <text evidence="1">Belongs to the LysR transcriptional regulatory family.</text>
</comment>
<keyword evidence="3" id="KW-0238">DNA-binding</keyword>
<name>A0ABS4AE61_9PROT</name>
<feature type="domain" description="HTH lysR-type" evidence="5">
    <location>
        <begin position="21"/>
        <end position="78"/>
    </location>
</feature>
<organism evidence="6 7">
    <name type="scientific">Pararoseomonas baculiformis</name>
    <dbReference type="NCBI Taxonomy" id="2820812"/>
    <lineage>
        <taxon>Bacteria</taxon>
        <taxon>Pseudomonadati</taxon>
        <taxon>Pseudomonadota</taxon>
        <taxon>Alphaproteobacteria</taxon>
        <taxon>Acetobacterales</taxon>
        <taxon>Acetobacteraceae</taxon>
        <taxon>Pararoseomonas</taxon>
    </lineage>
</organism>
<dbReference type="PANTHER" id="PTHR30118">
    <property type="entry name" value="HTH-TYPE TRANSCRIPTIONAL REGULATOR LEUO-RELATED"/>
    <property type="match status" value="1"/>
</dbReference>
<dbReference type="InterPro" id="IPR036390">
    <property type="entry name" value="WH_DNA-bd_sf"/>
</dbReference>
<dbReference type="InterPro" id="IPR000847">
    <property type="entry name" value="LysR_HTH_N"/>
</dbReference>